<organism evidence="1">
    <name type="scientific">bioreactor metagenome</name>
    <dbReference type="NCBI Taxonomy" id="1076179"/>
    <lineage>
        <taxon>unclassified sequences</taxon>
        <taxon>metagenomes</taxon>
        <taxon>ecological metagenomes</taxon>
    </lineage>
</organism>
<sequence>MQGVGEGEKYPACHAGTREPAGIRQVDMLRPHGQHVFTRHQEFTDVIGEGAVAIGALAQVIAVDPYPRVLVDALKGHPGQLSLCLLRKGKAEAVPADPAGQVARAAGTIPGKG</sequence>
<comment type="caution">
    <text evidence="1">The sequence shown here is derived from an EMBL/GenBank/DDBJ whole genome shotgun (WGS) entry which is preliminary data.</text>
</comment>
<protein>
    <submittedName>
        <fullName evidence="1">Uncharacterized protein</fullName>
    </submittedName>
</protein>
<dbReference type="EMBL" id="VSSQ01137089">
    <property type="protein sequence ID" value="MPN61032.1"/>
    <property type="molecule type" value="Genomic_DNA"/>
</dbReference>
<gene>
    <name evidence="1" type="ORF">SDC9_208766</name>
</gene>
<reference evidence="1" key="1">
    <citation type="submission" date="2019-08" db="EMBL/GenBank/DDBJ databases">
        <authorList>
            <person name="Kucharzyk K."/>
            <person name="Murdoch R.W."/>
            <person name="Higgins S."/>
            <person name="Loffler F."/>
        </authorList>
    </citation>
    <scope>NUCLEOTIDE SEQUENCE</scope>
</reference>
<dbReference type="AlphaFoldDB" id="A0A645JCY6"/>
<accession>A0A645JCY6</accession>
<evidence type="ECO:0000313" key="1">
    <source>
        <dbReference type="EMBL" id="MPN61032.1"/>
    </source>
</evidence>
<name>A0A645JCY6_9ZZZZ</name>
<proteinExistence type="predicted"/>